<evidence type="ECO:0000313" key="1">
    <source>
        <dbReference type="EMBL" id="KAB1061472.1"/>
    </source>
</evidence>
<comment type="caution">
    <text evidence="1">The sequence shown here is derived from an EMBL/GenBank/DDBJ whole genome shotgun (WGS) entry which is preliminary data.</text>
</comment>
<dbReference type="Proteomes" id="UP000435357">
    <property type="component" value="Unassembled WGS sequence"/>
</dbReference>
<name>A0A6N6M408_9FLAO</name>
<dbReference type="OrthoDB" id="1494870at2"/>
<sequence>MVSIPKATKPREVICFFPVEFPAKEGVVYFFIAKDVFSQFLFQTGLEQDNGIEQVLKHLVLLMKDEEFKRYSKQPFTLVLHKHQQHKMQIEQIIAPHGGSVVFDDLYLARHMSDVMEDLYKSITQRQGNSNG</sequence>
<keyword evidence="2" id="KW-1185">Reference proteome</keyword>
<proteinExistence type="predicted"/>
<accession>A0A6N6M408</accession>
<protein>
    <submittedName>
        <fullName evidence="1">Uncharacterized protein</fullName>
    </submittedName>
</protein>
<dbReference type="EMBL" id="WACR01000015">
    <property type="protein sequence ID" value="KAB1061472.1"/>
    <property type="molecule type" value="Genomic_DNA"/>
</dbReference>
<dbReference type="AlphaFoldDB" id="A0A6N6M408"/>
<evidence type="ECO:0000313" key="2">
    <source>
        <dbReference type="Proteomes" id="UP000435357"/>
    </source>
</evidence>
<reference evidence="1 2" key="1">
    <citation type="submission" date="2019-09" db="EMBL/GenBank/DDBJ databases">
        <title>Genomes of Cryomorphaceae.</title>
        <authorList>
            <person name="Bowman J.P."/>
        </authorList>
    </citation>
    <scope>NUCLEOTIDE SEQUENCE [LARGE SCALE GENOMIC DNA]</scope>
    <source>
        <strain evidence="1 2">KCTC 52047</strain>
    </source>
</reference>
<organism evidence="1 2">
    <name type="scientific">Salibacter halophilus</name>
    <dbReference type="NCBI Taxonomy" id="1803916"/>
    <lineage>
        <taxon>Bacteria</taxon>
        <taxon>Pseudomonadati</taxon>
        <taxon>Bacteroidota</taxon>
        <taxon>Flavobacteriia</taxon>
        <taxon>Flavobacteriales</taxon>
        <taxon>Salibacteraceae</taxon>
        <taxon>Salibacter</taxon>
    </lineage>
</organism>
<dbReference type="RefSeq" id="WP_151170190.1">
    <property type="nucleotide sequence ID" value="NZ_WACR01000015.1"/>
</dbReference>
<gene>
    <name evidence="1" type="ORF">F3059_13525</name>
</gene>